<dbReference type="PANTHER" id="PTHR33121:SF79">
    <property type="entry name" value="CYCLIC DI-GMP PHOSPHODIESTERASE PDED-RELATED"/>
    <property type="match status" value="1"/>
</dbReference>
<evidence type="ECO:0000256" key="1">
    <source>
        <dbReference type="PROSITE-ProRule" id="PRU00169"/>
    </source>
</evidence>
<dbReference type="Proteomes" id="UP001144397">
    <property type="component" value="Unassembled WGS sequence"/>
</dbReference>
<dbReference type="Gene3D" id="3.40.50.2300">
    <property type="match status" value="1"/>
</dbReference>
<evidence type="ECO:0000256" key="2">
    <source>
        <dbReference type="SAM" id="MobiDB-lite"/>
    </source>
</evidence>
<dbReference type="Proteomes" id="UP001245370">
    <property type="component" value="Unassembled WGS sequence"/>
</dbReference>
<feature type="domain" description="EAL" evidence="4">
    <location>
        <begin position="152"/>
        <end position="406"/>
    </location>
</feature>
<dbReference type="GO" id="GO:0071111">
    <property type="term" value="F:cyclic-guanylate-specific phosphodiesterase activity"/>
    <property type="evidence" value="ECO:0007669"/>
    <property type="project" value="InterPro"/>
</dbReference>
<keyword evidence="1" id="KW-0597">Phosphoprotein</keyword>
<evidence type="ECO:0000259" key="4">
    <source>
        <dbReference type="PROSITE" id="PS50883"/>
    </source>
</evidence>
<feature type="compositionally biased region" description="Basic and acidic residues" evidence="2">
    <location>
        <begin position="415"/>
        <end position="431"/>
    </location>
</feature>
<feature type="region of interest" description="Disordered" evidence="2">
    <location>
        <begin position="409"/>
        <end position="431"/>
    </location>
</feature>
<dbReference type="EMBL" id="JAVDPY010000003">
    <property type="protein sequence ID" value="MDR6333853.1"/>
    <property type="molecule type" value="Genomic_DNA"/>
</dbReference>
<proteinExistence type="predicted"/>
<dbReference type="InterPro" id="IPR035919">
    <property type="entry name" value="EAL_sf"/>
</dbReference>
<dbReference type="Gene3D" id="3.20.20.450">
    <property type="entry name" value="EAL domain"/>
    <property type="match status" value="1"/>
</dbReference>
<dbReference type="SMART" id="SM00052">
    <property type="entry name" value="EAL"/>
    <property type="match status" value="1"/>
</dbReference>
<evidence type="ECO:0000259" key="3">
    <source>
        <dbReference type="PROSITE" id="PS50110"/>
    </source>
</evidence>
<dbReference type="InterPro" id="IPR001633">
    <property type="entry name" value="EAL_dom"/>
</dbReference>
<dbReference type="GeneID" id="95760859"/>
<feature type="modified residue" description="4-aspartylphosphate" evidence="1">
    <location>
        <position position="67"/>
    </location>
</feature>
<dbReference type="InterPro" id="IPR050706">
    <property type="entry name" value="Cyclic-di-GMP_PDE-like"/>
</dbReference>
<accession>A0A9W6CJK8</accession>
<dbReference type="SUPFAM" id="SSF52172">
    <property type="entry name" value="CheY-like"/>
    <property type="match status" value="1"/>
</dbReference>
<comment type="caution">
    <text evidence="5">The sequence shown here is derived from an EMBL/GenBank/DDBJ whole genome shotgun (WGS) entry which is preliminary data.</text>
</comment>
<feature type="domain" description="Response regulatory" evidence="3">
    <location>
        <begin position="19"/>
        <end position="137"/>
    </location>
</feature>
<dbReference type="SUPFAM" id="SSF141868">
    <property type="entry name" value="EAL domain-like"/>
    <property type="match status" value="1"/>
</dbReference>
<dbReference type="PROSITE" id="PS50883">
    <property type="entry name" value="EAL"/>
    <property type="match status" value="1"/>
</dbReference>
<organism evidence="5 7">
    <name type="scientific">Xanthobacter flavus</name>
    <dbReference type="NCBI Taxonomy" id="281"/>
    <lineage>
        <taxon>Bacteria</taxon>
        <taxon>Pseudomonadati</taxon>
        <taxon>Pseudomonadota</taxon>
        <taxon>Alphaproteobacteria</taxon>
        <taxon>Hyphomicrobiales</taxon>
        <taxon>Xanthobacteraceae</taxon>
        <taxon>Xanthobacter</taxon>
    </lineage>
</organism>
<evidence type="ECO:0000313" key="6">
    <source>
        <dbReference type="EMBL" id="MDR6333853.1"/>
    </source>
</evidence>
<dbReference type="SMART" id="SM00448">
    <property type="entry name" value="REC"/>
    <property type="match status" value="1"/>
</dbReference>
<dbReference type="AlphaFoldDB" id="A0A9W6CJK8"/>
<dbReference type="PROSITE" id="PS50110">
    <property type="entry name" value="RESPONSE_REGULATORY"/>
    <property type="match status" value="1"/>
</dbReference>
<reference evidence="5" key="1">
    <citation type="submission" date="2022-12" db="EMBL/GenBank/DDBJ databases">
        <title>Reference genome sequencing for broad-spectrum identification of bacterial and archaeal isolates by mass spectrometry.</title>
        <authorList>
            <person name="Sekiguchi Y."/>
            <person name="Tourlousse D.M."/>
        </authorList>
    </citation>
    <scope>NUCLEOTIDE SEQUENCE</scope>
    <source>
        <strain evidence="5">301</strain>
    </source>
</reference>
<dbReference type="GO" id="GO:0000160">
    <property type="term" value="P:phosphorelay signal transduction system"/>
    <property type="evidence" value="ECO:0007669"/>
    <property type="project" value="InterPro"/>
</dbReference>
<dbReference type="CDD" id="cd01948">
    <property type="entry name" value="EAL"/>
    <property type="match status" value="1"/>
</dbReference>
<name>A0A9W6CJK8_XANFL</name>
<evidence type="ECO:0000313" key="5">
    <source>
        <dbReference type="EMBL" id="GLI20392.1"/>
    </source>
</evidence>
<sequence>MSEERDPVNHRAGRVRLRRILILDDDDAFREDLAEYLTLAGHQVDHTSQPETLTPARMCQIDLLLLDLNMPGIDGVEVLRNLCRCVLSPQVVLISGSDVDVIAAAAEAGRMSNIRVLGTLHKPFDPEDLLTLIGGDAAQEFDRGAPGGAPSEAQVIASVEASLAADTVPVMFQPKCHPDNRTFAGAEALLGDVWPGLGRISPSAVIAAASVNQDLMRRLTLRVVETAARGAAAWQAAGLRGPVSINMPIDVLTERQAASLLATTVRNAGLSPADVILELTEDALYGSSSDAMMAIAQMRLAGFGIALDDVGQRQSGLLQLARLPITELKVDRALIVQSRGTEKSRSILEALIQLGHRLGLKVVAEGVETEEDLSRVKAMGADLVQGYLISRKLALAELIAMFKEWTKPDTTTGDVKAEEAQREDAKPDNAQ</sequence>
<dbReference type="EMBL" id="BSDO01000001">
    <property type="protein sequence ID" value="GLI20392.1"/>
    <property type="molecule type" value="Genomic_DNA"/>
</dbReference>
<dbReference type="Pfam" id="PF00563">
    <property type="entry name" value="EAL"/>
    <property type="match status" value="1"/>
</dbReference>
<dbReference type="PANTHER" id="PTHR33121">
    <property type="entry name" value="CYCLIC DI-GMP PHOSPHODIESTERASE PDEF"/>
    <property type="match status" value="1"/>
</dbReference>
<gene>
    <name evidence="5" type="primary">vieA</name>
    <name evidence="6" type="ORF">GGQ86_002323</name>
    <name evidence="5" type="ORF">XFLAVUS301_00660</name>
</gene>
<dbReference type="RefSeq" id="WP_281804506.1">
    <property type="nucleotide sequence ID" value="NZ_BSDO01000001.1"/>
</dbReference>
<protein>
    <submittedName>
        <fullName evidence="6">EAL domain-containing protein (Putative c-di-GMP-specific phosphodiesterase class I)/FixJ family two-component response regulator</fullName>
    </submittedName>
    <submittedName>
        <fullName evidence="5">Transcriptional regulator</fullName>
    </submittedName>
</protein>
<reference evidence="6 8" key="2">
    <citation type="submission" date="2023-07" db="EMBL/GenBank/DDBJ databases">
        <title>Genomic Encyclopedia of Type Strains, Phase IV (KMG-IV): sequencing the most valuable type-strain genomes for metagenomic binning, comparative biology and taxonomic classification.</title>
        <authorList>
            <person name="Goeker M."/>
        </authorList>
    </citation>
    <scope>NUCLEOTIDE SEQUENCE [LARGE SCALE GENOMIC DNA]</scope>
    <source>
        <strain evidence="6 8">DSM 338</strain>
    </source>
</reference>
<dbReference type="InterPro" id="IPR011006">
    <property type="entry name" value="CheY-like_superfamily"/>
</dbReference>
<evidence type="ECO:0000313" key="7">
    <source>
        <dbReference type="Proteomes" id="UP001144397"/>
    </source>
</evidence>
<keyword evidence="8" id="KW-1185">Reference proteome</keyword>
<dbReference type="InterPro" id="IPR001789">
    <property type="entry name" value="Sig_transdc_resp-reg_receiver"/>
</dbReference>
<dbReference type="Pfam" id="PF00072">
    <property type="entry name" value="Response_reg"/>
    <property type="match status" value="1"/>
</dbReference>
<evidence type="ECO:0000313" key="8">
    <source>
        <dbReference type="Proteomes" id="UP001245370"/>
    </source>
</evidence>